<dbReference type="EMBL" id="JASOOY020000002">
    <property type="protein sequence ID" value="MEO3716085.1"/>
    <property type="molecule type" value="Genomic_DNA"/>
</dbReference>
<dbReference type="RefSeq" id="WP_038628219.1">
    <property type="nucleotide sequence ID" value="NZ_CP046975.1"/>
</dbReference>
<protein>
    <submittedName>
        <fullName evidence="3">Uncharacterized protein</fullName>
    </submittedName>
</protein>
<evidence type="ECO:0000313" key="3">
    <source>
        <dbReference type="EMBL" id="MEO3716085.1"/>
    </source>
</evidence>
<feature type="transmembrane region" description="Helical" evidence="2">
    <location>
        <begin position="41"/>
        <end position="58"/>
    </location>
</feature>
<evidence type="ECO:0000256" key="1">
    <source>
        <dbReference type="SAM" id="Coils"/>
    </source>
</evidence>
<gene>
    <name evidence="4" type="ORF">P2W56_05400</name>
    <name evidence="3" type="ORF">QP460_000555</name>
</gene>
<keyword evidence="1" id="KW-0175">Coiled coil</keyword>
<organism evidence="3 5">
    <name type="scientific">Corynebacterium amycolatum</name>
    <dbReference type="NCBI Taxonomy" id="43765"/>
    <lineage>
        <taxon>Bacteria</taxon>
        <taxon>Bacillati</taxon>
        <taxon>Actinomycetota</taxon>
        <taxon>Actinomycetes</taxon>
        <taxon>Mycobacteriales</taxon>
        <taxon>Corynebacteriaceae</taxon>
        <taxon>Corynebacterium</taxon>
    </lineage>
</organism>
<dbReference type="AlphaFoldDB" id="A0AAJ5YGH5"/>
<dbReference type="GeneID" id="92769398"/>
<accession>A0AAJ5YGH5</accession>
<reference evidence="3" key="2">
    <citation type="submission" date="2023-05" db="EMBL/GenBank/DDBJ databases">
        <authorList>
            <person name="Du J."/>
        </authorList>
    </citation>
    <scope>NUCLEOTIDE SEQUENCE</scope>
    <source>
        <strain evidence="3">UMB1064</strain>
    </source>
</reference>
<evidence type="ECO:0000313" key="4">
    <source>
        <dbReference type="EMBL" id="WET44859.1"/>
    </source>
</evidence>
<keyword evidence="2" id="KW-0472">Membrane</keyword>
<dbReference type="Proteomes" id="UP001223646">
    <property type="component" value="Unassembled WGS sequence"/>
</dbReference>
<proteinExistence type="predicted"/>
<feature type="coiled-coil region" evidence="1">
    <location>
        <begin position="119"/>
        <end position="146"/>
    </location>
</feature>
<keyword evidence="2" id="KW-0812">Transmembrane</keyword>
<reference evidence="4" key="1">
    <citation type="submission" date="2023-03" db="EMBL/GenBank/DDBJ databases">
        <title>Corynebacterium amycolatum SB-1.</title>
        <authorList>
            <person name="Jo H."/>
        </authorList>
    </citation>
    <scope>NUCLEOTIDE SEQUENCE</scope>
    <source>
        <strain evidence="4">SB-1</strain>
    </source>
</reference>
<sequence>MSKRSGSDNGCATVIVVFFFFGLIVQLFGVTLWILQYALPVAGLVLAILIAYQAWVGVRRSAEAHELAERNHAELQQIAMDTEYQLTAILSAWDNVNTTMGVGTIYKDVFASGEATPELIELRGELSRARKLNNRLREQRETMTNRELVEAISDADELWCSLTKTYQNARREL</sequence>
<reference evidence="3" key="3">
    <citation type="submission" date="2024-05" db="EMBL/GenBank/DDBJ databases">
        <authorList>
            <person name="Wolfe A."/>
        </authorList>
    </citation>
    <scope>NUCLEOTIDE SEQUENCE</scope>
    <source>
        <strain evidence="3">UMB1064</strain>
    </source>
</reference>
<evidence type="ECO:0000256" key="2">
    <source>
        <dbReference type="SAM" id="Phobius"/>
    </source>
</evidence>
<keyword evidence="2" id="KW-1133">Transmembrane helix</keyword>
<evidence type="ECO:0000313" key="5">
    <source>
        <dbReference type="Proteomes" id="UP001223646"/>
    </source>
</evidence>
<name>A0AAJ5YGH5_CORAY</name>
<dbReference type="EMBL" id="CP120206">
    <property type="protein sequence ID" value="WET44859.1"/>
    <property type="molecule type" value="Genomic_DNA"/>
</dbReference>
<dbReference type="Proteomes" id="UP001220238">
    <property type="component" value="Chromosome"/>
</dbReference>
<feature type="transmembrane region" description="Helical" evidence="2">
    <location>
        <begin position="12"/>
        <end position="35"/>
    </location>
</feature>